<keyword evidence="9 14" id="KW-0560">Oxidoreductase</keyword>
<evidence type="ECO:0000256" key="12">
    <source>
        <dbReference type="ARBA" id="ARBA00023136"/>
    </source>
</evidence>
<dbReference type="GO" id="GO:0020037">
    <property type="term" value="F:heme binding"/>
    <property type="evidence" value="ECO:0007669"/>
    <property type="project" value="InterPro"/>
</dbReference>
<reference evidence="16" key="1">
    <citation type="submission" date="2015-11" db="EMBL/GenBank/DDBJ databases">
        <title>De novo transcriptome assembly of four potential Pierce s Disease insect vectors from Arizona vineyards.</title>
        <authorList>
            <person name="Tassone E.E."/>
        </authorList>
    </citation>
    <scope>NUCLEOTIDE SEQUENCE</scope>
</reference>
<dbReference type="AlphaFoldDB" id="A0A1B6JGA8"/>
<evidence type="ECO:0000256" key="7">
    <source>
        <dbReference type="ARBA" id="ARBA00022824"/>
    </source>
</evidence>
<feature type="transmembrane region" description="Helical" evidence="15">
    <location>
        <begin position="19"/>
        <end position="39"/>
    </location>
</feature>
<dbReference type="GO" id="GO:0005789">
    <property type="term" value="C:endoplasmic reticulum membrane"/>
    <property type="evidence" value="ECO:0007669"/>
    <property type="project" value="UniProtKB-SubCell"/>
</dbReference>
<dbReference type="GO" id="GO:0005506">
    <property type="term" value="F:iron ion binding"/>
    <property type="evidence" value="ECO:0007669"/>
    <property type="project" value="InterPro"/>
</dbReference>
<sequence length="560" mass="63297">QTSATYCSPRRSANVKMSVVTGSWVADVLLLTAFLLYLLHRKLTSTHGYFKGRGIPYLVPYSLLGNFTVQIKAAADQATFLYNSFPGERFFGFFLLKVPILVVKDPSLIQQMLVKDFAHFHDRGFNTQLDGLLSMSLFMLKGEPWRSLRYKLSPTFTSGKLKLMFHQIVNSGNRLLESIEESLGETVDAKMIAHAFVMEVIASTAFGLNFNRNNPEAEEFLNKSLIATKPTFLMKIKFILILIVPKLMRWLNMSILSSEVENYFLNLTISTKEYRKKNNIKRDDYFQLLLTLQEAEENGKSLLSTVGDKTEEDALINQMNYAPQTLQEKDTKLMTDRCVTAQTLIFLTGGSDSVSSTLMFALYHIAKDPVVQEKSAQEVLSTLAKHGDLTYQAVKDMAYLDLILQETLRLYPPNPVGMRECTTPYHIPDSDIVLEKGLFITIPIRGLHMDPKVYPDPEVFNPGRFIGNNYKPNAMYLPFGDGPRICIAMRFAILEMKVCLAKLVSQYTIEVNQKTQHPFTFDSKSFAPSPVGGIWLNFRKRPKTTDGDIGKGDVLNTDNA</sequence>
<evidence type="ECO:0000256" key="9">
    <source>
        <dbReference type="ARBA" id="ARBA00023002"/>
    </source>
</evidence>
<name>A0A1B6JGA8_9HEMI</name>
<dbReference type="InterPro" id="IPR017972">
    <property type="entry name" value="Cyt_P450_CS"/>
</dbReference>
<keyword evidence="15" id="KW-1133">Transmembrane helix</keyword>
<dbReference type="InterPro" id="IPR002401">
    <property type="entry name" value="Cyt_P450_E_grp-I"/>
</dbReference>
<gene>
    <name evidence="16" type="ORF">g.27699</name>
</gene>
<organism evidence="16">
    <name type="scientific">Homalodisca liturata</name>
    <dbReference type="NCBI Taxonomy" id="320908"/>
    <lineage>
        <taxon>Eukaryota</taxon>
        <taxon>Metazoa</taxon>
        <taxon>Ecdysozoa</taxon>
        <taxon>Arthropoda</taxon>
        <taxon>Hexapoda</taxon>
        <taxon>Insecta</taxon>
        <taxon>Pterygota</taxon>
        <taxon>Neoptera</taxon>
        <taxon>Paraneoptera</taxon>
        <taxon>Hemiptera</taxon>
        <taxon>Auchenorrhyncha</taxon>
        <taxon>Membracoidea</taxon>
        <taxon>Cicadellidae</taxon>
        <taxon>Cicadellinae</taxon>
        <taxon>Proconiini</taxon>
        <taxon>Homalodisca</taxon>
    </lineage>
</organism>
<evidence type="ECO:0000256" key="10">
    <source>
        <dbReference type="ARBA" id="ARBA00023004"/>
    </source>
</evidence>
<evidence type="ECO:0000313" key="16">
    <source>
        <dbReference type="EMBL" id="JAS97913.1"/>
    </source>
</evidence>
<evidence type="ECO:0000256" key="8">
    <source>
        <dbReference type="ARBA" id="ARBA00022848"/>
    </source>
</evidence>
<evidence type="ECO:0000256" key="11">
    <source>
        <dbReference type="ARBA" id="ARBA00023033"/>
    </source>
</evidence>
<evidence type="ECO:0000256" key="5">
    <source>
        <dbReference type="ARBA" id="ARBA00022617"/>
    </source>
</evidence>
<feature type="binding site" description="axial binding residue" evidence="13">
    <location>
        <position position="486"/>
    </location>
    <ligand>
        <name>heme</name>
        <dbReference type="ChEBI" id="CHEBI:30413"/>
    </ligand>
    <ligandPart>
        <name>Fe</name>
        <dbReference type="ChEBI" id="CHEBI:18248"/>
    </ligandPart>
</feature>
<evidence type="ECO:0000256" key="13">
    <source>
        <dbReference type="PIRSR" id="PIRSR602401-1"/>
    </source>
</evidence>
<evidence type="ECO:0000256" key="3">
    <source>
        <dbReference type="ARBA" id="ARBA00004406"/>
    </source>
</evidence>
<evidence type="ECO:0000256" key="6">
    <source>
        <dbReference type="ARBA" id="ARBA00022723"/>
    </source>
</evidence>
<dbReference type="InterPro" id="IPR050476">
    <property type="entry name" value="Insect_CytP450_Detox"/>
</dbReference>
<evidence type="ECO:0000256" key="2">
    <source>
        <dbReference type="ARBA" id="ARBA00004174"/>
    </source>
</evidence>
<dbReference type="GO" id="GO:0016705">
    <property type="term" value="F:oxidoreductase activity, acting on paired donors, with incorporation or reduction of molecular oxygen"/>
    <property type="evidence" value="ECO:0007669"/>
    <property type="project" value="InterPro"/>
</dbReference>
<dbReference type="PANTHER" id="PTHR24292">
    <property type="entry name" value="CYTOCHROME P450"/>
    <property type="match status" value="1"/>
</dbReference>
<comment type="subcellular location">
    <subcellularLocation>
        <location evidence="3">Endoplasmic reticulum membrane</location>
        <topology evidence="3">Peripheral membrane protein</topology>
    </subcellularLocation>
    <subcellularLocation>
        <location evidence="2">Microsome membrane</location>
        <topology evidence="2">Peripheral membrane protein</topology>
    </subcellularLocation>
</comment>
<dbReference type="PRINTS" id="PR00463">
    <property type="entry name" value="EP450I"/>
</dbReference>
<protein>
    <recommendedName>
        <fullName evidence="17">Cytochrome P450</fullName>
    </recommendedName>
</protein>
<dbReference type="PRINTS" id="PR00385">
    <property type="entry name" value="P450"/>
</dbReference>
<keyword evidence="8" id="KW-0492">Microsome</keyword>
<evidence type="ECO:0000256" key="4">
    <source>
        <dbReference type="ARBA" id="ARBA00010617"/>
    </source>
</evidence>
<keyword evidence="7" id="KW-0256">Endoplasmic reticulum</keyword>
<feature type="non-terminal residue" evidence="16">
    <location>
        <position position="1"/>
    </location>
</feature>
<keyword evidence="12 15" id="KW-0472">Membrane</keyword>
<evidence type="ECO:0000256" key="15">
    <source>
        <dbReference type="SAM" id="Phobius"/>
    </source>
</evidence>
<dbReference type="EMBL" id="GECU01009793">
    <property type="protein sequence ID" value="JAS97913.1"/>
    <property type="molecule type" value="Transcribed_RNA"/>
</dbReference>
<comment type="similarity">
    <text evidence="4 14">Belongs to the cytochrome P450 family.</text>
</comment>
<evidence type="ECO:0008006" key="17">
    <source>
        <dbReference type="Google" id="ProtNLM"/>
    </source>
</evidence>
<dbReference type="SUPFAM" id="SSF48264">
    <property type="entry name" value="Cytochrome P450"/>
    <property type="match status" value="1"/>
</dbReference>
<keyword evidence="5 13" id="KW-0349">Heme</keyword>
<dbReference type="InterPro" id="IPR036396">
    <property type="entry name" value="Cyt_P450_sf"/>
</dbReference>
<keyword evidence="10 13" id="KW-0408">Iron</keyword>
<dbReference type="InterPro" id="IPR001128">
    <property type="entry name" value="Cyt_P450"/>
</dbReference>
<dbReference type="PANTHER" id="PTHR24292:SF93">
    <property type="entry name" value="CYTOCHROME P450 310A1-RELATED"/>
    <property type="match status" value="1"/>
</dbReference>
<keyword evidence="11 14" id="KW-0503">Monooxygenase</keyword>
<dbReference type="Pfam" id="PF00067">
    <property type="entry name" value="p450"/>
    <property type="match status" value="1"/>
</dbReference>
<evidence type="ECO:0000256" key="14">
    <source>
        <dbReference type="RuleBase" id="RU000461"/>
    </source>
</evidence>
<dbReference type="PROSITE" id="PS00086">
    <property type="entry name" value="CYTOCHROME_P450"/>
    <property type="match status" value="1"/>
</dbReference>
<evidence type="ECO:0000256" key="1">
    <source>
        <dbReference type="ARBA" id="ARBA00001971"/>
    </source>
</evidence>
<keyword evidence="15" id="KW-0812">Transmembrane</keyword>
<dbReference type="CDD" id="cd11056">
    <property type="entry name" value="CYP6-like"/>
    <property type="match status" value="1"/>
</dbReference>
<dbReference type="FunFam" id="1.10.630.10:FF:000042">
    <property type="entry name" value="Cytochrome P450"/>
    <property type="match status" value="1"/>
</dbReference>
<keyword evidence="6 13" id="KW-0479">Metal-binding</keyword>
<accession>A0A1B6JGA8</accession>
<dbReference type="Gene3D" id="1.10.630.10">
    <property type="entry name" value="Cytochrome P450"/>
    <property type="match status" value="1"/>
</dbReference>
<proteinExistence type="inferred from homology"/>
<comment type="cofactor">
    <cofactor evidence="1 13">
        <name>heme</name>
        <dbReference type="ChEBI" id="CHEBI:30413"/>
    </cofactor>
</comment>
<dbReference type="GO" id="GO:0004497">
    <property type="term" value="F:monooxygenase activity"/>
    <property type="evidence" value="ECO:0007669"/>
    <property type="project" value="UniProtKB-KW"/>
</dbReference>